<name>A0AAD7LVZ0_QUISA</name>
<dbReference type="PANTHER" id="PTHR44259">
    <property type="entry name" value="OS07G0183000 PROTEIN-RELATED"/>
    <property type="match status" value="1"/>
</dbReference>
<dbReference type="KEGG" id="qsa:O6P43_014964"/>
<dbReference type="EMBL" id="JARAOO010000006">
    <property type="protein sequence ID" value="KAJ7965300.1"/>
    <property type="molecule type" value="Genomic_DNA"/>
</dbReference>
<comment type="caution">
    <text evidence="2">The sequence shown here is derived from an EMBL/GenBank/DDBJ whole genome shotgun (WGS) entry which is preliminary data.</text>
</comment>
<dbReference type="Gene3D" id="1.20.1280.50">
    <property type="match status" value="1"/>
</dbReference>
<dbReference type="Pfam" id="PF03478">
    <property type="entry name" value="Beta-prop_KIB1-4"/>
    <property type="match status" value="1"/>
</dbReference>
<dbReference type="AlphaFoldDB" id="A0AAD7LVZ0"/>
<evidence type="ECO:0000313" key="2">
    <source>
        <dbReference type="EMBL" id="KAJ7965300.1"/>
    </source>
</evidence>
<dbReference type="InterPro" id="IPR050942">
    <property type="entry name" value="F-box_BR-signaling"/>
</dbReference>
<accession>A0AAD7LVZ0</accession>
<dbReference type="InterPro" id="IPR005174">
    <property type="entry name" value="KIB1-4_b-propeller"/>
</dbReference>
<dbReference type="Pfam" id="PF00646">
    <property type="entry name" value="F-box"/>
    <property type="match status" value="1"/>
</dbReference>
<dbReference type="InterPro" id="IPR001810">
    <property type="entry name" value="F-box_dom"/>
</dbReference>
<feature type="domain" description="F-box" evidence="1">
    <location>
        <begin position="8"/>
        <end position="49"/>
    </location>
</feature>
<dbReference type="SUPFAM" id="SSF81383">
    <property type="entry name" value="F-box domain"/>
    <property type="match status" value="1"/>
</dbReference>
<dbReference type="Proteomes" id="UP001163823">
    <property type="component" value="Chromosome 6"/>
</dbReference>
<protein>
    <submittedName>
        <fullName evidence="2">F-box protein</fullName>
    </submittedName>
</protein>
<gene>
    <name evidence="2" type="ORF">O6P43_014964</name>
</gene>
<reference evidence="2" key="1">
    <citation type="journal article" date="2023" name="Science">
        <title>Elucidation of the pathway for biosynthesis of saponin adjuvants from the soapbark tree.</title>
        <authorList>
            <person name="Reed J."/>
            <person name="Orme A."/>
            <person name="El-Demerdash A."/>
            <person name="Owen C."/>
            <person name="Martin L.B.B."/>
            <person name="Misra R.C."/>
            <person name="Kikuchi S."/>
            <person name="Rejzek M."/>
            <person name="Martin A.C."/>
            <person name="Harkess A."/>
            <person name="Leebens-Mack J."/>
            <person name="Louveau T."/>
            <person name="Stephenson M.J."/>
            <person name="Osbourn A."/>
        </authorList>
    </citation>
    <scope>NUCLEOTIDE SEQUENCE</scope>
    <source>
        <strain evidence="2">S10</strain>
    </source>
</reference>
<dbReference type="SMART" id="SM00256">
    <property type="entry name" value="FBOX"/>
    <property type="match status" value="1"/>
</dbReference>
<proteinExistence type="predicted"/>
<organism evidence="2 3">
    <name type="scientific">Quillaja saponaria</name>
    <name type="common">Soap bark tree</name>
    <dbReference type="NCBI Taxonomy" id="32244"/>
    <lineage>
        <taxon>Eukaryota</taxon>
        <taxon>Viridiplantae</taxon>
        <taxon>Streptophyta</taxon>
        <taxon>Embryophyta</taxon>
        <taxon>Tracheophyta</taxon>
        <taxon>Spermatophyta</taxon>
        <taxon>Magnoliopsida</taxon>
        <taxon>eudicotyledons</taxon>
        <taxon>Gunneridae</taxon>
        <taxon>Pentapetalae</taxon>
        <taxon>rosids</taxon>
        <taxon>fabids</taxon>
        <taxon>Fabales</taxon>
        <taxon>Quillajaceae</taxon>
        <taxon>Quillaja</taxon>
    </lineage>
</organism>
<dbReference type="InterPro" id="IPR036047">
    <property type="entry name" value="F-box-like_dom_sf"/>
</dbReference>
<evidence type="ECO:0000259" key="1">
    <source>
        <dbReference type="SMART" id="SM00256"/>
    </source>
</evidence>
<dbReference type="PANTHER" id="PTHR44259:SF93">
    <property type="entry name" value="PROTEIN, PUTATIVE (DUF295)-RELATED"/>
    <property type="match status" value="1"/>
</dbReference>
<evidence type="ECO:0000313" key="3">
    <source>
        <dbReference type="Proteomes" id="UP001163823"/>
    </source>
</evidence>
<dbReference type="CDD" id="cd22159">
    <property type="entry name" value="F-box_AtTIR1-like"/>
    <property type="match status" value="1"/>
</dbReference>
<keyword evidence="3" id="KW-1185">Reference proteome</keyword>
<sequence length="306" mass="35488">MACDWASLPDDMLELILQKLSCVVDFLQFSAVCKSWYSASRQNKKKRQHVPMLLVPTPDQNKPNKHSLYSFAMNQIYDNIQLNIPFSKRLAGSSHGWVVIPGLYQPCKKILAVILFNPFYGKTICLPPVRSFTYEDEGNNHGDEVCDHDYIRVDGFEYRIAKVALSRDPHHYPENFELMITLSDLHSLALYKSSEKSWIYIPDHPELGMYFSDVIFYKDKFYFVNLRMGLGRIDVNRNILKDNGCDGGVSSPTPQIELVLECVYERFAEDSKNIHRNYIVETSNGDLLLVQRFLKEVEQYREHLIT</sequence>